<keyword evidence="2" id="KW-1185">Reference proteome</keyword>
<reference evidence="1" key="1">
    <citation type="journal article" date="2022" name="bioRxiv">
        <title>Sequencing and chromosome-scale assembly of the giantPleurodeles waltlgenome.</title>
        <authorList>
            <person name="Brown T."/>
            <person name="Elewa A."/>
            <person name="Iarovenko S."/>
            <person name="Subramanian E."/>
            <person name="Araus A.J."/>
            <person name="Petzold A."/>
            <person name="Susuki M."/>
            <person name="Suzuki K.-i.T."/>
            <person name="Hayashi T."/>
            <person name="Toyoda A."/>
            <person name="Oliveira C."/>
            <person name="Osipova E."/>
            <person name="Leigh N.D."/>
            <person name="Simon A."/>
            <person name="Yun M.H."/>
        </authorList>
    </citation>
    <scope>NUCLEOTIDE SEQUENCE</scope>
    <source>
        <strain evidence="1">20211129_DDA</strain>
        <tissue evidence="1">Liver</tissue>
    </source>
</reference>
<dbReference type="AlphaFoldDB" id="A0AAV7LAW2"/>
<gene>
    <name evidence="1" type="ORF">NDU88_005983</name>
</gene>
<dbReference type="EMBL" id="JANPWB010000016">
    <property type="protein sequence ID" value="KAJ1085858.1"/>
    <property type="molecule type" value="Genomic_DNA"/>
</dbReference>
<accession>A0AAV7LAW2</accession>
<protein>
    <submittedName>
        <fullName evidence="1">Uncharacterized protein</fullName>
    </submittedName>
</protein>
<name>A0AAV7LAW2_PLEWA</name>
<organism evidence="1 2">
    <name type="scientific">Pleurodeles waltl</name>
    <name type="common">Iberian ribbed newt</name>
    <dbReference type="NCBI Taxonomy" id="8319"/>
    <lineage>
        <taxon>Eukaryota</taxon>
        <taxon>Metazoa</taxon>
        <taxon>Chordata</taxon>
        <taxon>Craniata</taxon>
        <taxon>Vertebrata</taxon>
        <taxon>Euteleostomi</taxon>
        <taxon>Amphibia</taxon>
        <taxon>Batrachia</taxon>
        <taxon>Caudata</taxon>
        <taxon>Salamandroidea</taxon>
        <taxon>Salamandridae</taxon>
        <taxon>Pleurodelinae</taxon>
        <taxon>Pleurodeles</taxon>
    </lineage>
</organism>
<comment type="caution">
    <text evidence="1">The sequence shown here is derived from an EMBL/GenBank/DDBJ whole genome shotgun (WGS) entry which is preliminary data.</text>
</comment>
<dbReference type="Proteomes" id="UP001066276">
    <property type="component" value="Chromosome 12"/>
</dbReference>
<sequence length="108" mass="11390">MKPGAWFSLADALLHHKYGGCPARSITNSVYLLALVNQQASACEGAGYVVGCQLVKAQGMCSACENTGYVLRCQLVKAQGMCSACEGTGYVHRRQLVKAQGMCSGISL</sequence>
<evidence type="ECO:0000313" key="1">
    <source>
        <dbReference type="EMBL" id="KAJ1085858.1"/>
    </source>
</evidence>
<proteinExistence type="predicted"/>
<evidence type="ECO:0000313" key="2">
    <source>
        <dbReference type="Proteomes" id="UP001066276"/>
    </source>
</evidence>